<keyword evidence="5" id="KW-1185">Reference proteome</keyword>
<feature type="modified residue" description="4-aspartylphosphate" evidence="1">
    <location>
        <position position="55"/>
    </location>
</feature>
<dbReference type="PANTHER" id="PTHR45526:SF1">
    <property type="entry name" value="TRANSCRIPTIONAL REGULATORY PROTEIN DCUR-RELATED"/>
    <property type="match status" value="1"/>
</dbReference>
<dbReference type="Proteomes" id="UP001165367">
    <property type="component" value="Unassembled WGS sequence"/>
</dbReference>
<proteinExistence type="predicted"/>
<dbReference type="PROSITE" id="PS50110">
    <property type="entry name" value="RESPONSE_REGULATORY"/>
    <property type="match status" value="1"/>
</dbReference>
<accession>A0ABS9KQG9</accession>
<comment type="caution">
    <text evidence="4">The sequence shown here is derived from an EMBL/GenBank/DDBJ whole genome shotgun (WGS) entry which is preliminary data.</text>
</comment>
<sequence>MTLKCLIVDDKPLAIDVLADYVSKTSFLELVGSTTNPVEGLDIVRKKRVDLVFLDIQMPELTGLQFIRLCPKECMFILTTAYSDYALAGYEYDVVDYLLKPIAFDRFYRAAEKALKQAGAVTGNQAVQNIISETNDFLFVKTEYRIQRINLAELQYAESLQNYVALQTVDGRILTLQTLKAVEDQLPVKYFQRVHRSFIIGLRHISSVKRSRILIGDKEIGIGDKYRDGFYEALERWRGT</sequence>
<evidence type="ECO:0000259" key="2">
    <source>
        <dbReference type="PROSITE" id="PS50110"/>
    </source>
</evidence>
<protein>
    <submittedName>
        <fullName evidence="4">LytTR family DNA-binding domain-containing protein</fullName>
    </submittedName>
</protein>
<feature type="domain" description="Response regulatory" evidence="2">
    <location>
        <begin position="4"/>
        <end position="115"/>
    </location>
</feature>
<dbReference type="PROSITE" id="PS50930">
    <property type="entry name" value="HTH_LYTTR"/>
    <property type="match status" value="1"/>
</dbReference>
<dbReference type="InterPro" id="IPR051271">
    <property type="entry name" value="2C-system_Tx_regulators"/>
</dbReference>
<dbReference type="InterPro" id="IPR007492">
    <property type="entry name" value="LytTR_DNA-bd_dom"/>
</dbReference>
<dbReference type="Gene3D" id="3.40.50.2300">
    <property type="match status" value="1"/>
</dbReference>
<dbReference type="SUPFAM" id="SSF52172">
    <property type="entry name" value="CheY-like"/>
    <property type="match status" value="1"/>
</dbReference>
<dbReference type="RefSeq" id="WP_237871141.1">
    <property type="nucleotide sequence ID" value="NZ_JAKLTR010000005.1"/>
</dbReference>
<organism evidence="4 5">
    <name type="scientific">Terrimonas ginsenosidimutans</name>
    <dbReference type="NCBI Taxonomy" id="2908004"/>
    <lineage>
        <taxon>Bacteria</taxon>
        <taxon>Pseudomonadati</taxon>
        <taxon>Bacteroidota</taxon>
        <taxon>Chitinophagia</taxon>
        <taxon>Chitinophagales</taxon>
        <taxon>Chitinophagaceae</taxon>
        <taxon>Terrimonas</taxon>
    </lineage>
</organism>
<dbReference type="EMBL" id="JAKLTR010000005">
    <property type="protein sequence ID" value="MCG2614586.1"/>
    <property type="molecule type" value="Genomic_DNA"/>
</dbReference>
<dbReference type="GO" id="GO:0003677">
    <property type="term" value="F:DNA binding"/>
    <property type="evidence" value="ECO:0007669"/>
    <property type="project" value="UniProtKB-KW"/>
</dbReference>
<keyword evidence="4" id="KW-0238">DNA-binding</keyword>
<dbReference type="SMART" id="SM00448">
    <property type="entry name" value="REC"/>
    <property type="match status" value="1"/>
</dbReference>
<evidence type="ECO:0000256" key="1">
    <source>
        <dbReference type="PROSITE-ProRule" id="PRU00169"/>
    </source>
</evidence>
<dbReference type="Pfam" id="PF04397">
    <property type="entry name" value="LytTR"/>
    <property type="match status" value="1"/>
</dbReference>
<keyword evidence="1" id="KW-0597">Phosphoprotein</keyword>
<name>A0ABS9KQG9_9BACT</name>
<feature type="domain" description="HTH LytTR-type" evidence="3">
    <location>
        <begin position="138"/>
        <end position="210"/>
    </location>
</feature>
<evidence type="ECO:0000313" key="4">
    <source>
        <dbReference type="EMBL" id="MCG2614586.1"/>
    </source>
</evidence>
<dbReference type="PANTHER" id="PTHR45526">
    <property type="entry name" value="TRANSCRIPTIONAL REGULATORY PROTEIN DPIA"/>
    <property type="match status" value="1"/>
</dbReference>
<dbReference type="SMART" id="SM00850">
    <property type="entry name" value="LytTR"/>
    <property type="match status" value="1"/>
</dbReference>
<dbReference type="InterPro" id="IPR011006">
    <property type="entry name" value="CheY-like_superfamily"/>
</dbReference>
<dbReference type="Pfam" id="PF00072">
    <property type="entry name" value="Response_reg"/>
    <property type="match status" value="1"/>
</dbReference>
<evidence type="ECO:0000259" key="3">
    <source>
        <dbReference type="PROSITE" id="PS50930"/>
    </source>
</evidence>
<dbReference type="InterPro" id="IPR001789">
    <property type="entry name" value="Sig_transdc_resp-reg_receiver"/>
</dbReference>
<evidence type="ECO:0000313" key="5">
    <source>
        <dbReference type="Proteomes" id="UP001165367"/>
    </source>
</evidence>
<gene>
    <name evidence="4" type="ORF">LZZ85_09850</name>
</gene>
<reference evidence="4" key="1">
    <citation type="submission" date="2022-01" db="EMBL/GenBank/DDBJ databases">
        <authorList>
            <person name="Jo J.-H."/>
            <person name="Im W.-T."/>
        </authorList>
    </citation>
    <scope>NUCLEOTIDE SEQUENCE</scope>
    <source>
        <strain evidence="4">NA20</strain>
    </source>
</reference>
<dbReference type="Gene3D" id="2.40.50.1020">
    <property type="entry name" value="LytTr DNA-binding domain"/>
    <property type="match status" value="1"/>
</dbReference>